<feature type="signal peptide" evidence="2">
    <location>
        <begin position="1"/>
        <end position="26"/>
    </location>
</feature>
<feature type="region of interest" description="Disordered" evidence="1">
    <location>
        <begin position="187"/>
        <end position="217"/>
    </location>
</feature>
<feature type="chain" id="PRO_5044874438" description="Effector protein" evidence="2">
    <location>
        <begin position="27"/>
        <end position="217"/>
    </location>
</feature>
<name>A0ABD2IE82_HETSC</name>
<proteinExistence type="predicted"/>
<keyword evidence="4" id="KW-1185">Reference proteome</keyword>
<dbReference type="EMBL" id="JBICCN010000357">
    <property type="protein sequence ID" value="KAL3074468.1"/>
    <property type="molecule type" value="Genomic_DNA"/>
</dbReference>
<keyword evidence="2" id="KW-0732">Signal</keyword>
<evidence type="ECO:0000313" key="4">
    <source>
        <dbReference type="Proteomes" id="UP001620645"/>
    </source>
</evidence>
<evidence type="ECO:0000256" key="1">
    <source>
        <dbReference type="SAM" id="MobiDB-lite"/>
    </source>
</evidence>
<evidence type="ECO:0000313" key="3">
    <source>
        <dbReference type="EMBL" id="KAL3074468.1"/>
    </source>
</evidence>
<accession>A0ABD2IE82</accession>
<comment type="caution">
    <text evidence="3">The sequence shown here is derived from an EMBL/GenBank/DDBJ whole genome shotgun (WGS) entry which is preliminary data.</text>
</comment>
<dbReference type="Proteomes" id="UP001620645">
    <property type="component" value="Unassembled WGS sequence"/>
</dbReference>
<evidence type="ECO:0008006" key="5">
    <source>
        <dbReference type="Google" id="ProtNLM"/>
    </source>
</evidence>
<dbReference type="AlphaFoldDB" id="A0ABD2IE82"/>
<protein>
    <recommendedName>
        <fullName evidence="5">Effector protein</fullName>
    </recommendedName>
</protein>
<reference evidence="3 4" key="1">
    <citation type="submission" date="2024-10" db="EMBL/GenBank/DDBJ databases">
        <authorList>
            <person name="Kim D."/>
        </authorList>
    </citation>
    <scope>NUCLEOTIDE SEQUENCE [LARGE SCALE GENOMIC DNA]</scope>
    <source>
        <strain evidence="3">Taebaek</strain>
    </source>
</reference>
<gene>
    <name evidence="3" type="ORF">niasHS_015298</name>
</gene>
<organism evidence="3 4">
    <name type="scientific">Heterodera schachtii</name>
    <name type="common">Sugarbeet cyst nematode worm</name>
    <name type="synonym">Tylenchus schachtii</name>
    <dbReference type="NCBI Taxonomy" id="97005"/>
    <lineage>
        <taxon>Eukaryota</taxon>
        <taxon>Metazoa</taxon>
        <taxon>Ecdysozoa</taxon>
        <taxon>Nematoda</taxon>
        <taxon>Chromadorea</taxon>
        <taxon>Rhabditida</taxon>
        <taxon>Tylenchina</taxon>
        <taxon>Tylenchomorpha</taxon>
        <taxon>Tylenchoidea</taxon>
        <taxon>Heteroderidae</taxon>
        <taxon>Heteroderinae</taxon>
        <taxon>Heterodera</taxon>
    </lineage>
</organism>
<sequence>MSSPSPSVSLLAIVVIFCLLSKCCVSAPHPCCPGSQKVVSLMANYVGTFAHSFSKSSLCSDAKSVAGALKGHLIGCPNGGDATLLADIEASLANHSSGIDGLMDQIHCQISQLTYFIFKYFNVFPLFDECAHSLGFVRAMFAIASSASSHASNNSEWQALSAQFGQQISEIDSKCAEFGIGIAKVPFDGPKGDHSQRNVPGTDSVISMPGLTGSHKH</sequence>
<evidence type="ECO:0000256" key="2">
    <source>
        <dbReference type="SAM" id="SignalP"/>
    </source>
</evidence>